<comment type="function">
    <text evidence="8">Gustatory receptor which mediates acceptance or avoidance behavior, depending on its substrates.</text>
</comment>
<evidence type="ECO:0000256" key="3">
    <source>
        <dbReference type="ARBA" id="ARBA00022692"/>
    </source>
</evidence>
<organism evidence="9 10">
    <name type="scientific">Zophobas morio</name>
    <dbReference type="NCBI Taxonomy" id="2755281"/>
    <lineage>
        <taxon>Eukaryota</taxon>
        <taxon>Metazoa</taxon>
        <taxon>Ecdysozoa</taxon>
        <taxon>Arthropoda</taxon>
        <taxon>Hexapoda</taxon>
        <taxon>Insecta</taxon>
        <taxon>Pterygota</taxon>
        <taxon>Neoptera</taxon>
        <taxon>Endopterygota</taxon>
        <taxon>Coleoptera</taxon>
        <taxon>Polyphaga</taxon>
        <taxon>Cucujiformia</taxon>
        <taxon>Tenebrionidae</taxon>
        <taxon>Zophobas</taxon>
    </lineage>
</organism>
<name>A0AA38HWT9_9CUCU</name>
<dbReference type="InterPro" id="IPR013604">
    <property type="entry name" value="7TM_chemorcpt"/>
</dbReference>
<keyword evidence="2 8" id="KW-1003">Cell membrane</keyword>
<proteinExistence type="inferred from homology"/>
<dbReference type="GO" id="GO:0005886">
    <property type="term" value="C:plasma membrane"/>
    <property type="evidence" value="ECO:0007669"/>
    <property type="project" value="UniProtKB-SubCell"/>
</dbReference>
<dbReference type="GO" id="GO:0030425">
    <property type="term" value="C:dendrite"/>
    <property type="evidence" value="ECO:0007669"/>
    <property type="project" value="TreeGrafter"/>
</dbReference>
<evidence type="ECO:0000256" key="5">
    <source>
        <dbReference type="ARBA" id="ARBA00023136"/>
    </source>
</evidence>
<dbReference type="GO" id="GO:0050909">
    <property type="term" value="P:sensory perception of taste"/>
    <property type="evidence" value="ECO:0007669"/>
    <property type="project" value="InterPro"/>
</dbReference>
<dbReference type="GO" id="GO:0030424">
    <property type="term" value="C:axon"/>
    <property type="evidence" value="ECO:0007669"/>
    <property type="project" value="TreeGrafter"/>
</dbReference>
<keyword evidence="6 8" id="KW-0675">Receptor</keyword>
<evidence type="ECO:0000256" key="7">
    <source>
        <dbReference type="ARBA" id="ARBA00023224"/>
    </source>
</evidence>
<keyword evidence="10" id="KW-1185">Reference proteome</keyword>
<comment type="subcellular location">
    <subcellularLocation>
        <location evidence="1 8">Cell membrane</location>
        <topology evidence="1 8">Multi-pass membrane protein</topology>
    </subcellularLocation>
</comment>
<dbReference type="GO" id="GO:0007165">
    <property type="term" value="P:signal transduction"/>
    <property type="evidence" value="ECO:0007669"/>
    <property type="project" value="UniProtKB-KW"/>
</dbReference>
<protein>
    <recommendedName>
        <fullName evidence="8">Gustatory receptor</fullName>
    </recommendedName>
</protein>
<keyword evidence="3 8" id="KW-0812">Transmembrane</keyword>
<keyword evidence="4 8" id="KW-1133">Transmembrane helix</keyword>
<feature type="transmembrane region" description="Helical" evidence="8">
    <location>
        <begin position="249"/>
        <end position="271"/>
    </location>
</feature>
<dbReference type="GO" id="GO:0007635">
    <property type="term" value="P:chemosensory behavior"/>
    <property type="evidence" value="ECO:0007669"/>
    <property type="project" value="TreeGrafter"/>
</dbReference>
<feature type="transmembrane region" description="Helical" evidence="8">
    <location>
        <begin position="222"/>
        <end position="243"/>
    </location>
</feature>
<dbReference type="EMBL" id="JALNTZ010000007">
    <property type="protein sequence ID" value="KAJ3644824.1"/>
    <property type="molecule type" value="Genomic_DNA"/>
</dbReference>
<dbReference type="GO" id="GO:0043025">
    <property type="term" value="C:neuronal cell body"/>
    <property type="evidence" value="ECO:0007669"/>
    <property type="project" value="TreeGrafter"/>
</dbReference>
<evidence type="ECO:0000256" key="1">
    <source>
        <dbReference type="ARBA" id="ARBA00004651"/>
    </source>
</evidence>
<dbReference type="PANTHER" id="PTHR21143:SF133">
    <property type="entry name" value="GUSTATORY AND PHEROMONE RECEPTOR 32A-RELATED"/>
    <property type="match status" value="1"/>
</dbReference>
<comment type="similarity">
    <text evidence="8">Belongs to the insect chemoreceptor superfamily. Gustatory receptor (GR) family.</text>
</comment>
<dbReference type="Pfam" id="PF08395">
    <property type="entry name" value="7tm_7"/>
    <property type="match status" value="1"/>
</dbReference>
<gene>
    <name evidence="9" type="ORF">Zmor_022526</name>
</gene>
<feature type="transmembrane region" description="Helical" evidence="8">
    <location>
        <begin position="12"/>
        <end position="30"/>
    </location>
</feature>
<comment type="caution">
    <text evidence="9">The sequence shown here is derived from an EMBL/GenBank/DDBJ whole genome shotgun (WGS) entry which is preliminary data.</text>
</comment>
<dbReference type="Proteomes" id="UP001168821">
    <property type="component" value="Unassembled WGS sequence"/>
</dbReference>
<feature type="transmembrane region" description="Helical" evidence="8">
    <location>
        <begin position="45"/>
        <end position="64"/>
    </location>
</feature>
<evidence type="ECO:0000313" key="10">
    <source>
        <dbReference type="Proteomes" id="UP001168821"/>
    </source>
</evidence>
<evidence type="ECO:0000313" key="9">
    <source>
        <dbReference type="EMBL" id="KAJ3644824.1"/>
    </source>
</evidence>
<sequence>MAPQTPKDVYSSFYILYKFFHYVGILPFVFDPKRGIFRTQKKHKFIGLVILLFMILLQTYLVTFCFPLSPSTSSLQLMVNLDSSIMYTLLCIYCNCINPKIINLLKKFSDFDKNVKFKYIRTNRLTKYFILNSIFIAVHITTNLILNLDAQMPLNAICLISIYNSNFSNALVRITFVFFLSEIKMRADFFQNNLHKNGVFLSDVVDLKQLCKIVNSIFNFPLVRNFGLLFVFLTSDLFFFVTVELNTKTFSVFVITCCWLVLAFCEMMLIIQPAQDLCDKIRETNAKIEVLSSQERKFKKNERFNLHGYLNDVKFVIAGFLPLDYSLMFAMLGASITYVIYLLQFNSLYT</sequence>
<dbReference type="PANTHER" id="PTHR21143">
    <property type="entry name" value="INVERTEBRATE GUSTATORY RECEPTOR"/>
    <property type="match status" value="1"/>
</dbReference>
<evidence type="ECO:0000256" key="2">
    <source>
        <dbReference type="ARBA" id="ARBA00022475"/>
    </source>
</evidence>
<reference evidence="9" key="1">
    <citation type="journal article" date="2023" name="G3 (Bethesda)">
        <title>Whole genome assemblies of Zophobas morio and Tenebrio molitor.</title>
        <authorList>
            <person name="Kaur S."/>
            <person name="Stinson S.A."/>
            <person name="diCenzo G.C."/>
        </authorList>
    </citation>
    <scope>NUCLEOTIDE SEQUENCE</scope>
    <source>
        <strain evidence="9">QUZm001</strain>
    </source>
</reference>
<evidence type="ECO:0000256" key="6">
    <source>
        <dbReference type="ARBA" id="ARBA00023170"/>
    </source>
</evidence>
<dbReference type="AlphaFoldDB" id="A0AA38HWT9"/>
<dbReference type="GO" id="GO:0008049">
    <property type="term" value="P:male courtship behavior"/>
    <property type="evidence" value="ECO:0007669"/>
    <property type="project" value="TreeGrafter"/>
</dbReference>
<accession>A0AA38HWT9</accession>
<evidence type="ECO:0000256" key="8">
    <source>
        <dbReference type="RuleBase" id="RU363108"/>
    </source>
</evidence>
<evidence type="ECO:0000256" key="4">
    <source>
        <dbReference type="ARBA" id="ARBA00022989"/>
    </source>
</evidence>
<feature type="transmembrane region" description="Helical" evidence="8">
    <location>
        <begin position="125"/>
        <end position="146"/>
    </location>
</feature>
<feature type="transmembrane region" description="Helical" evidence="8">
    <location>
        <begin position="84"/>
        <end position="105"/>
    </location>
</feature>
<keyword evidence="7 8" id="KW-0807">Transducer</keyword>
<keyword evidence="5 8" id="KW-0472">Membrane</keyword>
<feature type="transmembrane region" description="Helical" evidence="8">
    <location>
        <begin position="315"/>
        <end position="341"/>
    </location>
</feature>